<keyword evidence="3" id="KW-1185">Reference proteome</keyword>
<name>A0A9N7VTI9_PLEPL</name>
<feature type="compositionally biased region" description="Low complexity" evidence="1">
    <location>
        <begin position="37"/>
        <end position="51"/>
    </location>
</feature>
<feature type="region of interest" description="Disordered" evidence="1">
    <location>
        <begin position="26"/>
        <end position="51"/>
    </location>
</feature>
<protein>
    <submittedName>
        <fullName evidence="2">Uncharacterized protein</fullName>
    </submittedName>
</protein>
<evidence type="ECO:0000313" key="2">
    <source>
        <dbReference type="EMBL" id="CAB1455469.1"/>
    </source>
</evidence>
<proteinExistence type="predicted"/>
<organism evidence="2 3">
    <name type="scientific">Pleuronectes platessa</name>
    <name type="common">European plaice</name>
    <dbReference type="NCBI Taxonomy" id="8262"/>
    <lineage>
        <taxon>Eukaryota</taxon>
        <taxon>Metazoa</taxon>
        <taxon>Chordata</taxon>
        <taxon>Craniata</taxon>
        <taxon>Vertebrata</taxon>
        <taxon>Euteleostomi</taxon>
        <taxon>Actinopterygii</taxon>
        <taxon>Neopterygii</taxon>
        <taxon>Teleostei</taxon>
        <taxon>Neoteleostei</taxon>
        <taxon>Acanthomorphata</taxon>
        <taxon>Carangaria</taxon>
        <taxon>Pleuronectiformes</taxon>
        <taxon>Pleuronectoidei</taxon>
        <taxon>Pleuronectidae</taxon>
        <taxon>Pleuronectes</taxon>
    </lineage>
</organism>
<evidence type="ECO:0000256" key="1">
    <source>
        <dbReference type="SAM" id="MobiDB-lite"/>
    </source>
</evidence>
<accession>A0A9N7VTI9</accession>
<dbReference type="EMBL" id="CADEAL010004257">
    <property type="protein sequence ID" value="CAB1455469.1"/>
    <property type="molecule type" value="Genomic_DNA"/>
</dbReference>
<feature type="compositionally biased region" description="Basic and acidic residues" evidence="1">
    <location>
        <begin position="87"/>
        <end position="100"/>
    </location>
</feature>
<comment type="caution">
    <text evidence="2">The sequence shown here is derived from an EMBL/GenBank/DDBJ whole genome shotgun (WGS) entry which is preliminary data.</text>
</comment>
<gene>
    <name evidence="2" type="ORF">PLEPLA_LOCUS43245</name>
</gene>
<feature type="compositionally biased region" description="Basic and acidic residues" evidence="1">
    <location>
        <begin position="65"/>
        <end position="77"/>
    </location>
</feature>
<evidence type="ECO:0000313" key="3">
    <source>
        <dbReference type="Proteomes" id="UP001153269"/>
    </source>
</evidence>
<feature type="region of interest" description="Disordered" evidence="1">
    <location>
        <begin position="65"/>
        <end position="100"/>
    </location>
</feature>
<sequence length="100" mass="11097">MRSKWVLSGTHEEGRYAYQGGGLYPTHLLCPEPQLPPSASSSSSSSSSLSSPYLPFYLRNVGMHGDQRWREEGKRDEGEESPGADRPALHTDTFSRARVD</sequence>
<dbReference type="Proteomes" id="UP001153269">
    <property type="component" value="Unassembled WGS sequence"/>
</dbReference>
<reference evidence="2" key="1">
    <citation type="submission" date="2020-03" db="EMBL/GenBank/DDBJ databases">
        <authorList>
            <person name="Weist P."/>
        </authorList>
    </citation>
    <scope>NUCLEOTIDE SEQUENCE</scope>
</reference>
<dbReference type="AlphaFoldDB" id="A0A9N7VTI9"/>